<dbReference type="GO" id="GO:0005524">
    <property type="term" value="F:ATP binding"/>
    <property type="evidence" value="ECO:0007669"/>
    <property type="project" value="InterPro"/>
</dbReference>
<dbReference type="EC" id="2.7.11.1" evidence="1"/>
<accession>A0A8S1NS68</accession>
<sequence length="346" mass="40045">MYLKNSEYKIIQNLGSGSDHYVFKGQHNKTQNICAIKIEKKSGIGQLENEIQILQQLQGIDGIPKIIEIGKTNDLKNFLIIPLLNCSLQDLGKSEKLSLWSIIAIGLSVIRIMREVHNKGILHLDIKPENIMVTSNSIINSTEQILISGNVNLIDFGLSQNIRNTIFLKQTFIGSLRFASRQSHRREQLGYKDDLESLLYVLAYLRNKKLPWQYYQQMAFYLMDIKKIGAIKDQSYKTSLLSQQFPPQFYHFQQYIDNLNHSSLPDYNYIEELFKQMLSLNYAQIKPSLSETYQFNILRDLENSEDNIVNESISNRNADDLKVTLISDLIKAYQTIKIKSIKDIHF</sequence>
<evidence type="ECO:0000259" key="3">
    <source>
        <dbReference type="PROSITE" id="PS50011"/>
    </source>
</evidence>
<dbReference type="SMART" id="SM00220">
    <property type="entry name" value="S_TKc"/>
    <property type="match status" value="1"/>
</dbReference>
<dbReference type="OrthoDB" id="307950at2759"/>
<feature type="domain" description="Protein kinase" evidence="3">
    <location>
        <begin position="8"/>
        <end position="298"/>
    </location>
</feature>
<reference evidence="4" key="1">
    <citation type="submission" date="2021-01" db="EMBL/GenBank/DDBJ databases">
        <authorList>
            <consortium name="Genoscope - CEA"/>
            <person name="William W."/>
        </authorList>
    </citation>
    <scope>NUCLEOTIDE SEQUENCE</scope>
</reference>
<dbReference type="AlphaFoldDB" id="A0A8S1NS68"/>
<dbReference type="EMBL" id="CAJJDN010000063">
    <property type="protein sequence ID" value="CAD8094690.1"/>
    <property type="molecule type" value="Genomic_DNA"/>
</dbReference>
<dbReference type="InterPro" id="IPR008271">
    <property type="entry name" value="Ser/Thr_kinase_AS"/>
</dbReference>
<dbReference type="PANTHER" id="PTHR11909">
    <property type="entry name" value="CASEIN KINASE-RELATED"/>
    <property type="match status" value="1"/>
</dbReference>
<evidence type="ECO:0000313" key="5">
    <source>
        <dbReference type="Proteomes" id="UP000692954"/>
    </source>
</evidence>
<evidence type="ECO:0000313" key="4">
    <source>
        <dbReference type="EMBL" id="CAD8094690.1"/>
    </source>
</evidence>
<dbReference type="Proteomes" id="UP000692954">
    <property type="component" value="Unassembled WGS sequence"/>
</dbReference>
<dbReference type="PROSITE" id="PS00108">
    <property type="entry name" value="PROTEIN_KINASE_ST"/>
    <property type="match status" value="1"/>
</dbReference>
<evidence type="ECO:0000256" key="1">
    <source>
        <dbReference type="ARBA" id="ARBA00012513"/>
    </source>
</evidence>
<organism evidence="4 5">
    <name type="scientific">Paramecium sonneborni</name>
    <dbReference type="NCBI Taxonomy" id="65129"/>
    <lineage>
        <taxon>Eukaryota</taxon>
        <taxon>Sar</taxon>
        <taxon>Alveolata</taxon>
        <taxon>Ciliophora</taxon>
        <taxon>Intramacronucleata</taxon>
        <taxon>Oligohymenophorea</taxon>
        <taxon>Peniculida</taxon>
        <taxon>Parameciidae</taxon>
        <taxon>Paramecium</taxon>
    </lineage>
</organism>
<evidence type="ECO:0000256" key="2">
    <source>
        <dbReference type="ARBA" id="ARBA00023860"/>
    </source>
</evidence>
<dbReference type="InterPro" id="IPR000719">
    <property type="entry name" value="Prot_kinase_dom"/>
</dbReference>
<dbReference type="GO" id="GO:0004674">
    <property type="term" value="F:protein serine/threonine kinase activity"/>
    <property type="evidence" value="ECO:0007669"/>
    <property type="project" value="UniProtKB-EC"/>
</dbReference>
<dbReference type="InterPro" id="IPR050235">
    <property type="entry name" value="CK1_Ser-Thr_kinase"/>
</dbReference>
<comment type="caution">
    <text evidence="4">The sequence shown here is derived from an EMBL/GenBank/DDBJ whole genome shotgun (WGS) entry which is preliminary data.</text>
</comment>
<proteinExistence type="predicted"/>
<name>A0A8S1NS68_9CILI</name>
<protein>
    <recommendedName>
        <fullName evidence="2">Casein kinase I</fullName>
        <ecNumber evidence="1">2.7.11.1</ecNumber>
    </recommendedName>
</protein>
<dbReference type="Pfam" id="PF00069">
    <property type="entry name" value="Pkinase"/>
    <property type="match status" value="1"/>
</dbReference>
<gene>
    <name evidence="4" type="ORF">PSON_ATCC_30995.1.T0630009</name>
</gene>
<keyword evidence="5" id="KW-1185">Reference proteome</keyword>
<dbReference type="PROSITE" id="PS50011">
    <property type="entry name" value="PROTEIN_KINASE_DOM"/>
    <property type="match status" value="1"/>
</dbReference>